<dbReference type="OrthoDB" id="1715880at2"/>
<dbReference type="Proteomes" id="UP000472355">
    <property type="component" value="Unassembled WGS sequence"/>
</dbReference>
<gene>
    <name evidence="2" type="ORF">EXM65_08945</name>
    <name evidence="3" type="ORF">FC774_11945</name>
    <name evidence="4" type="ORF">FDB51_02205</name>
</gene>
<dbReference type="InterPro" id="IPR013783">
    <property type="entry name" value="Ig-like_fold"/>
</dbReference>
<reference evidence="6 7" key="2">
    <citation type="submission" date="2019-04" db="EMBL/GenBank/DDBJ databases">
        <title>Genome sequencing of Clostridium botulinum Groups I-IV and Clostridium butyricum.</title>
        <authorList>
            <person name="Brunt J."/>
            <person name="Van Vliet A.H.M."/>
            <person name="Stringer S.C."/>
            <person name="Carter A.T."/>
            <person name="Peck M.W."/>
        </authorList>
    </citation>
    <scope>NUCLEOTIDE SEQUENCE [LARGE SCALE GENOMIC DNA]</scope>
    <source>
        <strain evidence="3 7">1605</strain>
        <strain evidence="4 6">CB-K-33E</strain>
    </source>
</reference>
<dbReference type="EMBL" id="SGKU01000021">
    <property type="protein sequence ID" value="NFA42695.1"/>
    <property type="molecule type" value="Genomic_DNA"/>
</dbReference>
<dbReference type="Proteomes" id="UP000476820">
    <property type="component" value="Unassembled WGS sequence"/>
</dbReference>
<protein>
    <recommendedName>
        <fullName evidence="1">AMP-activated protein kinase glycogen-binding domain-containing protein</fullName>
    </recommendedName>
</protein>
<evidence type="ECO:0000313" key="2">
    <source>
        <dbReference type="EMBL" id="NFA42695.1"/>
    </source>
</evidence>
<feature type="domain" description="AMP-activated protein kinase glycogen-binding" evidence="1">
    <location>
        <begin position="4"/>
        <end position="88"/>
    </location>
</feature>
<sequence>MEIIFEYEGKGNLEINSVAVIGSFNDFDHTKGNMVRNGEKWVLSYDLLAGEHYYKFLINNELKLNDPSANVYLPDDKEELWSVIIINDKNQRMYNNNQYTVHVDSYNVTCNINEEQKSVNKKNFNVLLDKKVVTRLGFTNVTGLHSITTAWFTPKGELFQVVENNLFATKDNEKDPILMWFWMDLNNIHRSNCGIWTIKLFIDGEFVLEDQIKLLENTSYTAQGKMNY</sequence>
<evidence type="ECO:0000259" key="1">
    <source>
        <dbReference type="Pfam" id="PF16561"/>
    </source>
</evidence>
<evidence type="ECO:0000313" key="3">
    <source>
        <dbReference type="EMBL" id="NFF88578.1"/>
    </source>
</evidence>
<dbReference type="InterPro" id="IPR014756">
    <property type="entry name" value="Ig_E-set"/>
</dbReference>
<dbReference type="SUPFAM" id="SSF81296">
    <property type="entry name" value="E set domains"/>
    <property type="match status" value="1"/>
</dbReference>
<dbReference type="Gene3D" id="2.60.40.10">
    <property type="entry name" value="Immunoglobulins"/>
    <property type="match status" value="1"/>
</dbReference>
<dbReference type="AlphaFoldDB" id="A0A0C2S6Q1"/>
<dbReference type="EMBL" id="SWVK01000002">
    <property type="protein sequence ID" value="NFN33960.1"/>
    <property type="molecule type" value="Genomic_DNA"/>
</dbReference>
<evidence type="ECO:0000313" key="5">
    <source>
        <dbReference type="Proteomes" id="UP000472355"/>
    </source>
</evidence>
<evidence type="ECO:0000313" key="6">
    <source>
        <dbReference type="Proteomes" id="UP000473681"/>
    </source>
</evidence>
<name>A0A0C2S6Q1_CLOBO</name>
<dbReference type="RefSeq" id="WP_012450246.1">
    <property type="nucleotide sequence ID" value="NZ_CP010520.1"/>
</dbReference>
<evidence type="ECO:0000313" key="7">
    <source>
        <dbReference type="Proteomes" id="UP000476820"/>
    </source>
</evidence>
<dbReference type="Pfam" id="PF16561">
    <property type="entry name" value="AMPK1_CBM"/>
    <property type="match status" value="1"/>
</dbReference>
<comment type="caution">
    <text evidence="3">The sequence shown here is derived from an EMBL/GenBank/DDBJ whole genome shotgun (WGS) entry which is preliminary data.</text>
</comment>
<evidence type="ECO:0000313" key="4">
    <source>
        <dbReference type="EMBL" id="NFN33960.1"/>
    </source>
</evidence>
<dbReference type="EMBL" id="SWOV01000033">
    <property type="protein sequence ID" value="NFF88578.1"/>
    <property type="molecule type" value="Genomic_DNA"/>
</dbReference>
<reference evidence="2 5" key="1">
    <citation type="submission" date="2019-02" db="EMBL/GenBank/DDBJ databases">
        <title>Genome sequencing of Clostridium botulinum clinical isolates.</title>
        <authorList>
            <person name="Brunt J."/>
            <person name="Van Vliet A.H.M."/>
            <person name="Stringer S.C."/>
            <person name="Grant K.A."/>
            <person name="Carter A.C."/>
            <person name="Peck M.W."/>
        </authorList>
    </citation>
    <scope>NUCLEOTIDE SEQUENCE [LARGE SCALE GENOMIC DNA]</scope>
    <source>
        <strain evidence="2 5">H113700579</strain>
    </source>
</reference>
<dbReference type="InterPro" id="IPR032640">
    <property type="entry name" value="AMPK1_CBM"/>
</dbReference>
<organism evidence="3 7">
    <name type="scientific">Clostridium botulinum</name>
    <dbReference type="NCBI Taxonomy" id="1491"/>
    <lineage>
        <taxon>Bacteria</taxon>
        <taxon>Bacillati</taxon>
        <taxon>Bacillota</taxon>
        <taxon>Clostridia</taxon>
        <taxon>Eubacteriales</taxon>
        <taxon>Clostridiaceae</taxon>
        <taxon>Clostridium</taxon>
    </lineage>
</organism>
<proteinExistence type="predicted"/>
<dbReference type="Proteomes" id="UP000473681">
    <property type="component" value="Unassembled WGS sequence"/>
</dbReference>
<accession>A0A0C2S6Q1</accession>